<dbReference type="PIRSF" id="PIRSF001221">
    <property type="entry name" value="Amidase_fungi"/>
    <property type="match status" value="1"/>
</dbReference>
<keyword evidence="6" id="KW-1185">Reference proteome</keyword>
<dbReference type="GO" id="GO:0016787">
    <property type="term" value="F:hydrolase activity"/>
    <property type="evidence" value="ECO:0007669"/>
    <property type="project" value="UniProtKB-KW"/>
</dbReference>
<feature type="active site" description="Charge relay system" evidence="3">
    <location>
        <position position="137"/>
    </location>
</feature>
<comment type="similarity">
    <text evidence="1">Belongs to the amidase family.</text>
</comment>
<dbReference type="SUPFAM" id="SSF75304">
    <property type="entry name" value="Amidase signature (AS) enzymes"/>
    <property type="match status" value="1"/>
</dbReference>
<dbReference type="Proteomes" id="UP001217918">
    <property type="component" value="Unassembled WGS sequence"/>
</dbReference>
<accession>A0AAD9I851</accession>
<dbReference type="EMBL" id="JAQQPM010000006">
    <property type="protein sequence ID" value="KAK2072369.1"/>
    <property type="molecule type" value="Genomic_DNA"/>
</dbReference>
<dbReference type="InterPro" id="IPR036928">
    <property type="entry name" value="AS_sf"/>
</dbReference>
<evidence type="ECO:0000256" key="3">
    <source>
        <dbReference type="PIRSR" id="PIRSR001221-1"/>
    </source>
</evidence>
<dbReference type="PANTHER" id="PTHR46072">
    <property type="entry name" value="AMIDASE-RELATED-RELATED"/>
    <property type="match status" value="1"/>
</dbReference>
<evidence type="ECO:0000256" key="1">
    <source>
        <dbReference type="ARBA" id="ARBA00009199"/>
    </source>
</evidence>
<name>A0AAD9I851_9PEZI</name>
<dbReference type="PANTHER" id="PTHR46072:SF3">
    <property type="entry name" value="AMIDASE"/>
    <property type="match status" value="1"/>
</dbReference>
<evidence type="ECO:0000259" key="4">
    <source>
        <dbReference type="Pfam" id="PF01425"/>
    </source>
</evidence>
<evidence type="ECO:0000313" key="6">
    <source>
        <dbReference type="Proteomes" id="UP001217918"/>
    </source>
</evidence>
<organism evidence="5 6">
    <name type="scientific">Phyllachora maydis</name>
    <dbReference type="NCBI Taxonomy" id="1825666"/>
    <lineage>
        <taxon>Eukaryota</taxon>
        <taxon>Fungi</taxon>
        <taxon>Dikarya</taxon>
        <taxon>Ascomycota</taxon>
        <taxon>Pezizomycotina</taxon>
        <taxon>Sordariomycetes</taxon>
        <taxon>Sordariomycetidae</taxon>
        <taxon>Phyllachorales</taxon>
        <taxon>Phyllachoraceae</taxon>
        <taxon>Phyllachora</taxon>
    </lineage>
</organism>
<comment type="caution">
    <text evidence="5">The sequence shown here is derived from an EMBL/GenBank/DDBJ whole genome shotgun (WGS) entry which is preliminary data.</text>
</comment>
<evidence type="ECO:0000313" key="5">
    <source>
        <dbReference type="EMBL" id="KAK2072369.1"/>
    </source>
</evidence>
<protein>
    <recommendedName>
        <fullName evidence="4">Amidase domain-containing protein</fullName>
    </recommendedName>
</protein>
<sequence length="581" mass="61569">MNDDWQALVGAKQRELETAIPPEWRVPQAVWAEGRENGRLIEQGVVEKCGILSQRELDMTESYTAADLLHKLATRDLTSVELTTAFSKRAAIAQQLTCCLTEIFFERALERAKWLDSHLEREGTVLGPLHGLPVSVKDCFQVEGTHATCGFVALLQQEKSTANSAMAELLLDAGAVLYVKTNIPQTLMTADSENHIYGRVLNPHNTRLTAGGSTGGEGALLALRGSPLGLGTDMAGSTRIPALCCGVYGFKPSPGRLPLRGSAPGPGPPYLLPGLDAAAGPMGGSVADLALFMRAAAARRPERFDPAVLPLPWRERACAAAPAPLRIGLLPEDAAFPLHPPVRRALAAAAAALAAAGHALVPLRAEAARSADRGTRIAWGFFALHGSGFGADLLAAAAEPPVASVAAQCHPFGPGRPPIAPDPDADGGDWRATLTALAAARGAYAHAWARAWREERLDVVLAPGAQGTAVPHDTFGLPPYTIMWNVIDYPGCVIPFGRASKELDPDAVVYGVPFQPDYDPAATDRAPCAVQVVAPKFKDEECLRAAAMIDHVLKQYCEPSCLETRPSSTSFWVNAVATVGI</sequence>
<evidence type="ECO:0000256" key="2">
    <source>
        <dbReference type="ARBA" id="ARBA00022801"/>
    </source>
</evidence>
<reference evidence="5" key="1">
    <citation type="journal article" date="2023" name="Mol. Plant Microbe Interact.">
        <title>Elucidating the Obligate Nature and Biological Capacity of an Invasive Fungal Corn Pathogen.</title>
        <authorList>
            <person name="MacCready J.S."/>
            <person name="Roggenkamp E.M."/>
            <person name="Gdanetz K."/>
            <person name="Chilvers M.I."/>
        </authorList>
    </citation>
    <scope>NUCLEOTIDE SEQUENCE</scope>
    <source>
        <strain evidence="5">PM02</strain>
    </source>
</reference>
<dbReference type="AlphaFoldDB" id="A0AAD9I851"/>
<feature type="active site" description="Acyl-ester intermediate" evidence="3">
    <location>
        <position position="237"/>
    </location>
</feature>
<dbReference type="InterPro" id="IPR023631">
    <property type="entry name" value="Amidase_dom"/>
</dbReference>
<feature type="active site" description="Charge relay system" evidence="3">
    <location>
        <position position="213"/>
    </location>
</feature>
<feature type="domain" description="Amidase" evidence="4">
    <location>
        <begin position="81"/>
        <end position="543"/>
    </location>
</feature>
<dbReference type="Pfam" id="PF01425">
    <property type="entry name" value="Amidase"/>
    <property type="match status" value="1"/>
</dbReference>
<gene>
    <name evidence="5" type="ORF">P8C59_006726</name>
</gene>
<proteinExistence type="inferred from homology"/>
<keyword evidence="2" id="KW-0378">Hydrolase</keyword>
<dbReference type="Gene3D" id="3.90.1300.10">
    <property type="entry name" value="Amidase signature (AS) domain"/>
    <property type="match status" value="1"/>
</dbReference>